<feature type="region of interest" description="Disordered" evidence="1">
    <location>
        <begin position="84"/>
        <end position="259"/>
    </location>
</feature>
<feature type="compositionally biased region" description="Polar residues" evidence="1">
    <location>
        <begin position="749"/>
        <end position="760"/>
    </location>
</feature>
<feature type="compositionally biased region" description="Polar residues" evidence="1">
    <location>
        <begin position="355"/>
        <end position="367"/>
    </location>
</feature>
<gene>
    <name evidence="2" type="ORF">BD410DRAFT_894268</name>
</gene>
<dbReference type="OrthoDB" id="354769at2759"/>
<dbReference type="AlphaFoldDB" id="A0A4Y7QKI3"/>
<keyword evidence="3" id="KW-1185">Reference proteome</keyword>
<feature type="region of interest" description="Disordered" evidence="1">
    <location>
        <begin position="355"/>
        <end position="428"/>
    </location>
</feature>
<name>A0A4Y7QKI3_9AGAM</name>
<feature type="compositionally biased region" description="Low complexity" evidence="1">
    <location>
        <begin position="416"/>
        <end position="427"/>
    </location>
</feature>
<feature type="compositionally biased region" description="Low complexity" evidence="1">
    <location>
        <begin position="132"/>
        <end position="154"/>
    </location>
</feature>
<feature type="compositionally biased region" description="Low complexity" evidence="1">
    <location>
        <begin position="230"/>
        <end position="250"/>
    </location>
</feature>
<feature type="region of interest" description="Disordered" evidence="1">
    <location>
        <begin position="493"/>
        <end position="516"/>
    </location>
</feature>
<protein>
    <submittedName>
        <fullName evidence="2">Uncharacterized protein</fullName>
    </submittedName>
</protein>
<feature type="compositionally biased region" description="Polar residues" evidence="1">
    <location>
        <begin position="116"/>
        <end position="128"/>
    </location>
</feature>
<dbReference type="Proteomes" id="UP000294933">
    <property type="component" value="Unassembled WGS sequence"/>
</dbReference>
<feature type="region of interest" description="Disordered" evidence="1">
    <location>
        <begin position="726"/>
        <end position="791"/>
    </location>
</feature>
<dbReference type="VEuPathDB" id="FungiDB:BD410DRAFT_894268"/>
<evidence type="ECO:0000313" key="2">
    <source>
        <dbReference type="EMBL" id="TDL28174.1"/>
    </source>
</evidence>
<reference evidence="2 3" key="1">
    <citation type="submission" date="2018-06" db="EMBL/GenBank/DDBJ databases">
        <title>A transcriptomic atlas of mushroom development highlights an independent origin of complex multicellularity.</title>
        <authorList>
            <consortium name="DOE Joint Genome Institute"/>
            <person name="Krizsan K."/>
            <person name="Almasi E."/>
            <person name="Merenyi Z."/>
            <person name="Sahu N."/>
            <person name="Viragh M."/>
            <person name="Koszo T."/>
            <person name="Mondo S."/>
            <person name="Kiss B."/>
            <person name="Balint B."/>
            <person name="Kues U."/>
            <person name="Barry K."/>
            <person name="Hegedus J.C."/>
            <person name="Henrissat B."/>
            <person name="Johnson J."/>
            <person name="Lipzen A."/>
            <person name="Ohm R."/>
            <person name="Nagy I."/>
            <person name="Pangilinan J."/>
            <person name="Yan J."/>
            <person name="Xiong Y."/>
            <person name="Grigoriev I.V."/>
            <person name="Hibbett D.S."/>
            <person name="Nagy L.G."/>
        </authorList>
    </citation>
    <scope>NUCLEOTIDE SEQUENCE [LARGE SCALE GENOMIC DNA]</scope>
    <source>
        <strain evidence="2 3">SZMC22713</strain>
    </source>
</reference>
<evidence type="ECO:0000256" key="1">
    <source>
        <dbReference type="SAM" id="MobiDB-lite"/>
    </source>
</evidence>
<organism evidence="2 3">
    <name type="scientific">Rickenella mellea</name>
    <dbReference type="NCBI Taxonomy" id="50990"/>
    <lineage>
        <taxon>Eukaryota</taxon>
        <taxon>Fungi</taxon>
        <taxon>Dikarya</taxon>
        <taxon>Basidiomycota</taxon>
        <taxon>Agaricomycotina</taxon>
        <taxon>Agaricomycetes</taxon>
        <taxon>Hymenochaetales</taxon>
        <taxon>Rickenellaceae</taxon>
        <taxon>Rickenella</taxon>
    </lineage>
</organism>
<evidence type="ECO:0000313" key="3">
    <source>
        <dbReference type="Proteomes" id="UP000294933"/>
    </source>
</evidence>
<feature type="compositionally biased region" description="Pro residues" evidence="1">
    <location>
        <begin position="91"/>
        <end position="103"/>
    </location>
</feature>
<feature type="compositionally biased region" description="Polar residues" evidence="1">
    <location>
        <begin position="726"/>
        <end position="741"/>
    </location>
</feature>
<sequence length="965" mass="105479">MKWRALGKDVSIPPISSDLQIVDASDSALETNVSVNSIASQTTLSSVTSHPPPPLLLISPNLGVLLEHEELTRCSLDSVRTSAIIDDDTTPHPPPSGLSPPPRGPRRIRTRRPASLQMQNTPQASPELSTEPPTVLTRLTTPSPSLTPPRSSLSQNHQDSSELPILDTPNDVLTSVAGDMKTGDEQSIPVNDPDEQEHRNPVEPLVDVSTSPTSDMPVRPAVRPLLTHVPSHSQDSSYYPSSVSSHDPPSTTHEPRISISSTIYPSSSYANSITYYPLDEEPRPNDILTTEHISDGMPASQESFMEMDDTGPSNKPSLTSVKSAEASLGHSQLTPIAPPRSDSLLDYSIIARSSQTGKFAQPQSSRSTFKRPASGQRSPSKQSNPSSPITSPKISNFIPQGLIGSRNAPGRDEQDTTLPPTTNTLTTQERIELVRKTRKLTQMFGQTPAASVTHSAPDSPTSLSCFPPFLSSRRVHSRGTLSLADDLTIVIPGQSTEDSTAPPFLTQDKRRHSSPLSPMTFKARDFDEGQLSPGIPEHVALDMNEDLLGNTKVFPTAAASDQDQLRTIPRLSSAERLEASRLARTTSNISLAESLTDEQRVEEERRRKRVKLAKLHRFLGSRVPADLVLGIEAGAPLPAVAVPAEELAVASDSEAGGVSKAAWIPRRRRSSSAAAFPPQWSKDTDRVKEELGTREKAINVRRALKMEKMFGEQPPQNLFHTRHTVHNGSSPRKIDNSQGTLKQVPPAIQSPTRTGRNLNRSAYLKAKPNKAGSRPGTAESTAGLLPNRDQAVDNDYGDTSMLRAINGQDFAQGMSAVYMHYRHSLNSLTDIVNRDDKQTLAELHDAIAGSDPDDVEDVLPRSKSTTRAERRRSLPLRHSISISSISSDCTITLKSEPSAFQIRRRRAAKLTHFFGVNYRELFKEVLESIEMGVREDAGRGTMKPDEVQDLLVKLRGLKKRRDEIN</sequence>
<feature type="compositionally biased region" description="Polar residues" evidence="1">
    <location>
        <begin position="311"/>
        <end position="322"/>
    </location>
</feature>
<feature type="region of interest" description="Disordered" evidence="1">
    <location>
        <begin position="302"/>
        <end position="341"/>
    </location>
</feature>
<proteinExistence type="predicted"/>
<accession>A0A4Y7QKI3</accession>
<feature type="region of interest" description="Disordered" evidence="1">
    <location>
        <begin position="851"/>
        <end position="872"/>
    </location>
</feature>
<feature type="compositionally biased region" description="Polar residues" evidence="1">
    <location>
        <begin position="375"/>
        <end position="398"/>
    </location>
</feature>
<dbReference type="EMBL" id="ML170158">
    <property type="protein sequence ID" value="TDL28174.1"/>
    <property type="molecule type" value="Genomic_DNA"/>
</dbReference>